<dbReference type="EMBL" id="MLAK01000314">
    <property type="protein sequence ID" value="OHT14858.1"/>
    <property type="molecule type" value="Genomic_DNA"/>
</dbReference>
<proteinExistence type="predicted"/>
<dbReference type="Proteomes" id="UP000179807">
    <property type="component" value="Unassembled WGS sequence"/>
</dbReference>
<feature type="region of interest" description="Disordered" evidence="1">
    <location>
        <begin position="862"/>
        <end position="886"/>
    </location>
</feature>
<organism evidence="2 3">
    <name type="scientific">Tritrichomonas foetus</name>
    <dbReference type="NCBI Taxonomy" id="1144522"/>
    <lineage>
        <taxon>Eukaryota</taxon>
        <taxon>Metamonada</taxon>
        <taxon>Parabasalia</taxon>
        <taxon>Tritrichomonadida</taxon>
        <taxon>Tritrichomonadidae</taxon>
        <taxon>Tritrichomonas</taxon>
    </lineage>
</organism>
<gene>
    <name evidence="2" type="ORF">TRFO_14828</name>
</gene>
<comment type="caution">
    <text evidence="2">The sequence shown here is derived from an EMBL/GenBank/DDBJ whole genome shotgun (WGS) entry which is preliminary data.</text>
</comment>
<dbReference type="AlphaFoldDB" id="A0A1J4KUP2"/>
<name>A0A1J4KUP2_9EUKA</name>
<evidence type="ECO:0000256" key="1">
    <source>
        <dbReference type="SAM" id="MobiDB-lite"/>
    </source>
</evidence>
<keyword evidence="3" id="KW-1185">Reference proteome</keyword>
<reference evidence="2" key="1">
    <citation type="submission" date="2016-10" db="EMBL/GenBank/DDBJ databases">
        <authorList>
            <person name="Benchimol M."/>
            <person name="Almeida L.G."/>
            <person name="Vasconcelos A.T."/>
            <person name="Perreira-Neves A."/>
            <person name="Rosa I.A."/>
            <person name="Tasca T."/>
            <person name="Bogo M.R."/>
            <person name="de Souza W."/>
        </authorList>
    </citation>
    <scope>NUCLEOTIDE SEQUENCE [LARGE SCALE GENOMIC DNA]</scope>
    <source>
        <strain evidence="2">K</strain>
    </source>
</reference>
<evidence type="ECO:0000313" key="3">
    <source>
        <dbReference type="Proteomes" id="UP000179807"/>
    </source>
</evidence>
<protein>
    <submittedName>
        <fullName evidence="2">Uncharacterized protein</fullName>
    </submittedName>
</protein>
<dbReference type="GeneID" id="94832742"/>
<dbReference type="VEuPathDB" id="TrichDB:TRFO_14828"/>
<evidence type="ECO:0000313" key="2">
    <source>
        <dbReference type="EMBL" id="OHT14858.1"/>
    </source>
</evidence>
<accession>A0A1J4KUP2</accession>
<sequence>MLRLLNSPNTLISLLDRFFIVKDIDIGKVRAVINESSANELVPAFFYLENWLSTNISTTVDPSTLANLQGGFQLIGIISSRVPLAVLLNGLFDVNWGIYQPHWLLQDFYLPTNARIERLRSYIKPFALYGHLITFDYESSDADSLLSNVMVELEIDPSFQTSCRNHFKRLIMNRFPISSFKPLIRHNNAKVLLTHAITEIFSDLNISNNVTQEQLLFSFSSFFLYIHSFTLTNEINGQILCEYLQSRPYISPFCMLALVNHIPMNMYLYNLLAPRECSSFRNESLIEESKNNINNISNSNNFFHIMSDNESHNDFGNNYSNLSDFESESYFSSTNLLGNENLLPNRNNFNSNFSNNVNNSLYNSFSNNSNHNFNGSFGNSYGNHSNINISDKSGSNLDTKSCNSNSWYNLIDVTFQQTFQSLIQHIPKILDTYFSPSTEPSKDLDTNQGIKCDNIAEFLSAIHLSSSSIYGKMKCILSLARDHNLGPVHIAGMGVQLLRCITFSLQRTLEECVEKKMFTPTLCLFMRNIFNILTPTLSELLQQRFFDLSNAKPKQSNYLIRSAVLYILPSLLNMNNNNFIIPFCVNALKWEESQVAASYMIMKLLRHTQPKFSKIISDVISSSKNSFLELEFIDALSNSYFTATAKEKMFDDDFCKKLVQKMPVTFSLKNGYYFIDSITNEKIMQDEPFAEIFTALSRITVKNAIRELTPFLQKEIVFVALKFMVLTRLMQSREFASYISDTLKSLMTQINLTEADQMRFEIRRCELALPVAQACFERLLCVGYHDIATDLLSAMAPVIKTDIAPLHWMQMFLRRCRKFTNSDIKQLCIKILKELPCADKYLILEENMNMVNDADTFSNINHHINQQSNPNPNNSNAISASNSVGNSNNSHDINGLRVMINRYGKLIAETIKTFCVPDPDVINHEYQSIFEHILSFAACSVMLSNKSNDQIAESLTYTIVNICVPHYDRDDSCLAIGRLATRLNYEISYAYFLKMMDIPFCEISKSCAQMFLMCCTIDLYREICNNCAQIIRSEDDRLDHFIQMIMPSFTRLHGDEATTITFLCGILESVTDKTPDELKEVVVDAVGLVYIKMNLFKSRSTLIGASRKFDPFFREIIASTLEVGVPNDISFANVARKWHKT</sequence>
<dbReference type="RefSeq" id="XP_068367994.1">
    <property type="nucleotide sequence ID" value="XM_068498038.1"/>
</dbReference>